<dbReference type="GO" id="GO:0050660">
    <property type="term" value="F:flavin adenine dinucleotide binding"/>
    <property type="evidence" value="ECO:0007669"/>
    <property type="project" value="InterPro"/>
</dbReference>
<gene>
    <name evidence="14" type="ORF">ESZ91_09175</name>
</gene>
<dbReference type="PIRSF" id="PIRSF006816">
    <property type="entry name" value="Cyc3_hyd_g"/>
    <property type="match status" value="1"/>
</dbReference>
<feature type="domain" description="FAD-binding FR-type" evidence="13">
    <location>
        <begin position="1"/>
        <end position="98"/>
    </location>
</feature>
<dbReference type="PANTHER" id="PTHR43513:SF3">
    <property type="entry name" value="DIHYDROOROTATE DEHYDROGENASE B (NAD(+)), ELECTRON TRANSFER SUBUNIT-RELATED"/>
    <property type="match status" value="1"/>
</dbReference>
<dbReference type="Pfam" id="PF10418">
    <property type="entry name" value="DHODB_Fe-S_bind"/>
    <property type="match status" value="1"/>
</dbReference>
<comment type="cofactor">
    <cofactor evidence="11">
        <name>FAD</name>
        <dbReference type="ChEBI" id="CHEBI:57692"/>
    </cofactor>
    <text evidence="11">Binds 1 FAD per subunit.</text>
</comment>
<comment type="cofactor">
    <cofactor evidence="12">
        <name>[2Fe-2S] cluster</name>
        <dbReference type="ChEBI" id="CHEBI:190135"/>
    </cofactor>
    <text evidence="12">Binds 1 [2Fe-2S] cluster per subunit.</text>
</comment>
<comment type="cofactor">
    <cofactor evidence="10">
        <name>[2Fe-2S] cluster</name>
        <dbReference type="ChEBI" id="CHEBI:190135"/>
    </cofactor>
</comment>
<evidence type="ECO:0000256" key="11">
    <source>
        <dbReference type="PIRSR" id="PIRSR006816-1"/>
    </source>
</evidence>
<proteinExistence type="inferred from homology"/>
<dbReference type="InterPro" id="IPR019480">
    <property type="entry name" value="Dihydroorotate_DH_Fe-S-bd"/>
</dbReference>
<evidence type="ECO:0000256" key="3">
    <source>
        <dbReference type="ARBA" id="ARBA00022630"/>
    </source>
</evidence>
<dbReference type="Gene3D" id="2.40.30.10">
    <property type="entry name" value="Translation factors"/>
    <property type="match status" value="1"/>
</dbReference>
<keyword evidence="7" id="KW-0249">Electron transport</keyword>
<keyword evidence="15" id="KW-1185">Reference proteome</keyword>
<evidence type="ECO:0000313" key="14">
    <source>
        <dbReference type="EMBL" id="RXZ58220.1"/>
    </source>
</evidence>
<evidence type="ECO:0000256" key="8">
    <source>
        <dbReference type="ARBA" id="ARBA00023004"/>
    </source>
</evidence>
<dbReference type="InterPro" id="IPR017927">
    <property type="entry name" value="FAD-bd_FR_type"/>
</dbReference>
<dbReference type="Gene3D" id="2.10.240.10">
    <property type="entry name" value="Dihydroorotate dehydrogenase, electron transfer subunit"/>
    <property type="match status" value="1"/>
</dbReference>
<dbReference type="RefSeq" id="WP_129226508.1">
    <property type="nucleotide sequence ID" value="NZ_SDOZ01000003.1"/>
</dbReference>
<dbReference type="GO" id="GO:0051537">
    <property type="term" value="F:2 iron, 2 sulfur cluster binding"/>
    <property type="evidence" value="ECO:0007669"/>
    <property type="project" value="UniProtKB-KW"/>
</dbReference>
<dbReference type="InterPro" id="IPR012165">
    <property type="entry name" value="Cyt_c3_hydrogenase_gsu"/>
</dbReference>
<dbReference type="InterPro" id="IPR017938">
    <property type="entry name" value="Riboflavin_synthase-like_b-brl"/>
</dbReference>
<evidence type="ECO:0000256" key="12">
    <source>
        <dbReference type="PIRSR" id="PIRSR006816-2"/>
    </source>
</evidence>
<keyword evidence="8 12" id="KW-0408">Iron</keyword>
<dbReference type="InterPro" id="IPR050353">
    <property type="entry name" value="PyrK_electron_transfer"/>
</dbReference>
<dbReference type="CDD" id="cd06218">
    <property type="entry name" value="DHOD_e_trans"/>
    <property type="match status" value="1"/>
</dbReference>
<keyword evidence="6 11" id="KW-0274">FAD</keyword>
<feature type="binding site" evidence="12">
    <location>
        <position position="230"/>
    </location>
    <ligand>
        <name>[2Fe-2S] cluster</name>
        <dbReference type="ChEBI" id="CHEBI:190135"/>
    </ligand>
</feature>
<dbReference type="PROSITE" id="PS51384">
    <property type="entry name" value="FAD_FR"/>
    <property type="match status" value="1"/>
</dbReference>
<dbReference type="Pfam" id="PF00175">
    <property type="entry name" value="NAD_binding_1"/>
    <property type="match status" value="1"/>
</dbReference>
<dbReference type="PANTHER" id="PTHR43513">
    <property type="entry name" value="DIHYDROOROTATE DEHYDROGENASE B (NAD(+)), ELECTRON TRANSFER SUBUNIT"/>
    <property type="match status" value="1"/>
</dbReference>
<dbReference type="InterPro" id="IPR037117">
    <property type="entry name" value="Dihydroorotate_DH_ele_sf"/>
</dbReference>
<keyword evidence="5 12" id="KW-0479">Metal-binding</keyword>
<evidence type="ECO:0000256" key="4">
    <source>
        <dbReference type="ARBA" id="ARBA00022714"/>
    </source>
</evidence>
<sequence length="257" mass="27864">MKELIVKVLENAPLADGIYKLKFSLPEKMCCLRCGKFVNISVGDSAHLLRRPLAICEYDEKSVTVCYQLKGSGTKSLSKVRAGESLSCVLPLGNGFTLEENEKRIALVGGGVGVFPMISVLREFENSDKRFYSYMGFRNRGAVCMEETFRALSEKSEIVTDDGSYQKRGNAVSAFFDDIGNAKPDVILSCGPAPMLRALKAGLSERGLKIPCYVSLEERMGCGIGACLVCVCKKTGGAANARVCKDGPVFEIGEVEI</sequence>
<dbReference type="EMBL" id="SDOZ01000003">
    <property type="protein sequence ID" value="RXZ58220.1"/>
    <property type="molecule type" value="Genomic_DNA"/>
</dbReference>
<keyword evidence="4 12" id="KW-0001">2Fe-2S</keyword>
<accession>A0A4V1QUQ2</accession>
<evidence type="ECO:0000256" key="1">
    <source>
        <dbReference type="ARBA" id="ARBA00006422"/>
    </source>
</evidence>
<protein>
    <submittedName>
        <fullName evidence="14">Dihydroorotate dehydrogenase electron transfer subunit</fullName>
    </submittedName>
</protein>
<evidence type="ECO:0000256" key="7">
    <source>
        <dbReference type="ARBA" id="ARBA00022982"/>
    </source>
</evidence>
<name>A0A4V1QUQ2_9FIRM</name>
<dbReference type="GO" id="GO:0046872">
    <property type="term" value="F:metal ion binding"/>
    <property type="evidence" value="ECO:0007669"/>
    <property type="project" value="UniProtKB-KW"/>
</dbReference>
<dbReference type="SUPFAM" id="SSF52343">
    <property type="entry name" value="Ferredoxin reductase-like, C-terminal NADP-linked domain"/>
    <property type="match status" value="1"/>
</dbReference>
<evidence type="ECO:0000256" key="2">
    <source>
        <dbReference type="ARBA" id="ARBA00022448"/>
    </source>
</evidence>
<feature type="binding site" evidence="12">
    <location>
        <position position="227"/>
    </location>
    <ligand>
        <name>[2Fe-2S] cluster</name>
        <dbReference type="ChEBI" id="CHEBI:190135"/>
    </ligand>
</feature>
<evidence type="ECO:0000259" key="13">
    <source>
        <dbReference type="PROSITE" id="PS51384"/>
    </source>
</evidence>
<organism evidence="14 15">
    <name type="scientific">Candidatus Borkfalkia ceftriaxoniphila</name>
    <dbReference type="NCBI Taxonomy" id="2508949"/>
    <lineage>
        <taxon>Bacteria</taxon>
        <taxon>Bacillati</taxon>
        <taxon>Bacillota</taxon>
        <taxon>Clostridia</taxon>
        <taxon>Christensenellales</taxon>
        <taxon>Christensenellaceae</taxon>
        <taxon>Candidatus Borkfalkia</taxon>
    </lineage>
</organism>
<evidence type="ECO:0000313" key="15">
    <source>
        <dbReference type="Proteomes" id="UP000291269"/>
    </source>
</evidence>
<feature type="binding site" evidence="12">
    <location>
        <position position="244"/>
    </location>
    <ligand>
        <name>[2Fe-2S] cluster</name>
        <dbReference type="ChEBI" id="CHEBI:190135"/>
    </ligand>
</feature>
<keyword evidence="2" id="KW-0813">Transport</keyword>
<dbReference type="SUPFAM" id="SSF63380">
    <property type="entry name" value="Riboflavin synthase domain-like"/>
    <property type="match status" value="1"/>
</dbReference>
<evidence type="ECO:0000256" key="6">
    <source>
        <dbReference type="ARBA" id="ARBA00022827"/>
    </source>
</evidence>
<dbReference type="Proteomes" id="UP000291269">
    <property type="component" value="Unassembled WGS sequence"/>
</dbReference>
<dbReference type="InterPro" id="IPR001433">
    <property type="entry name" value="OxRdtase_FAD/NAD-bd"/>
</dbReference>
<dbReference type="AlphaFoldDB" id="A0A4V1QUQ2"/>
<comment type="similarity">
    <text evidence="1">Belongs to the PyrK family.</text>
</comment>
<feature type="binding site" evidence="12">
    <location>
        <position position="222"/>
    </location>
    <ligand>
        <name>[2Fe-2S] cluster</name>
        <dbReference type="ChEBI" id="CHEBI:190135"/>
    </ligand>
</feature>
<feature type="binding site" evidence="11">
    <location>
        <begin position="73"/>
        <end position="74"/>
    </location>
    <ligand>
        <name>FAD</name>
        <dbReference type="ChEBI" id="CHEBI:57692"/>
    </ligand>
</feature>
<dbReference type="GO" id="GO:0016491">
    <property type="term" value="F:oxidoreductase activity"/>
    <property type="evidence" value="ECO:0007669"/>
    <property type="project" value="InterPro"/>
</dbReference>
<evidence type="ECO:0000256" key="10">
    <source>
        <dbReference type="ARBA" id="ARBA00034078"/>
    </source>
</evidence>
<dbReference type="OrthoDB" id="9789468at2"/>
<keyword evidence="9 12" id="KW-0411">Iron-sulfur</keyword>
<reference evidence="14 15" key="1">
    <citation type="journal article" date="2019" name="Gut">
        <title>Antibiotics-induced monodominance of a novel gut bacterial order.</title>
        <authorList>
            <person name="Hildebrand F."/>
            <person name="Moitinho-Silva L."/>
            <person name="Blasche S."/>
            <person name="Jahn M.T."/>
            <person name="Gossmann T.I."/>
            <person name="Heuerta-Cepas J."/>
            <person name="Hercog R."/>
            <person name="Luetge M."/>
            <person name="Bahram M."/>
            <person name="Pryszlak A."/>
            <person name="Alves R.J."/>
            <person name="Waszak S.M."/>
            <person name="Zhu A."/>
            <person name="Ye L."/>
            <person name="Costea P.I."/>
            <person name="Aalvink S."/>
            <person name="Belzer C."/>
            <person name="Forslund S.K."/>
            <person name="Sunagawa S."/>
            <person name="Hentschel U."/>
            <person name="Merten C."/>
            <person name="Patil K.R."/>
            <person name="Benes V."/>
            <person name="Bork P."/>
        </authorList>
    </citation>
    <scope>NUCLEOTIDE SEQUENCE [LARGE SCALE GENOMIC DNA]</scope>
    <source>
        <strain evidence="14 15">HDS1380</strain>
    </source>
</reference>
<comment type="caution">
    <text evidence="14">The sequence shown here is derived from an EMBL/GenBank/DDBJ whole genome shotgun (WGS) entry which is preliminary data.</text>
</comment>
<dbReference type="InterPro" id="IPR039261">
    <property type="entry name" value="FNR_nucleotide-bd"/>
</dbReference>
<evidence type="ECO:0000256" key="9">
    <source>
        <dbReference type="ARBA" id="ARBA00023014"/>
    </source>
</evidence>
<evidence type="ECO:0000256" key="5">
    <source>
        <dbReference type="ARBA" id="ARBA00022723"/>
    </source>
</evidence>
<keyword evidence="3 11" id="KW-0285">Flavoprotein</keyword>
<dbReference type="GO" id="GO:0006221">
    <property type="term" value="P:pyrimidine nucleotide biosynthetic process"/>
    <property type="evidence" value="ECO:0007669"/>
    <property type="project" value="InterPro"/>
</dbReference>
<dbReference type="Gene3D" id="3.40.50.80">
    <property type="entry name" value="Nucleotide-binding domain of ferredoxin-NADP reductase (FNR) module"/>
    <property type="match status" value="1"/>
</dbReference>